<keyword evidence="1" id="KW-1185">Reference proteome</keyword>
<dbReference type="RefSeq" id="XP_023932215.1">
    <property type="nucleotide sequence ID" value="XM_024076447.1"/>
</dbReference>
<dbReference type="OrthoDB" id="6142502at2759"/>
<dbReference type="SUPFAM" id="SSF57184">
    <property type="entry name" value="Growth factor receptor domain"/>
    <property type="match status" value="4"/>
</dbReference>
<dbReference type="KEGG" id="lak:106167490"/>
<evidence type="ECO:0000313" key="1">
    <source>
        <dbReference type="Proteomes" id="UP000085678"/>
    </source>
</evidence>
<dbReference type="PANTHER" id="PTHR46104">
    <property type="entry name" value="GENE 9195-RELATED-RELATED"/>
    <property type="match status" value="1"/>
</dbReference>
<proteinExistence type="predicted"/>
<gene>
    <name evidence="2" type="primary">LOC106167490</name>
</gene>
<dbReference type="GeneID" id="106167490"/>
<accession>A0A2R2MPQ2</accession>
<sequence length="808" mass="83980">MTCPAGYSCATTVSSPLPCPLGTYSIGGQTACTSCPAGSACPSATNVSSIYICPVGTYSLPDSPDCTVCPSGKYCPSITEDTVLDCPYGTFSHSGQAVCMSCPAGWQCPALDGTQNSECVPGFFSIGNQTACTQCSAGFACPSTTSNQTFACHPGTYAVAGSTSCTLCIPGYECPRVDSAERLPCNSGYFSIGSQAACDACPAGYACDSSLNRTQCPVGTYSLLGASMCTPCEAGRKCPFTNQTSEECENGTYSLGSQVECTPCPAGSYCAQKDIPPLICQMGTYSSTSVMECSPCSPGYMCGINRTSSEPPQDICPIGSYCPDGKISILCPKSTYGNMTGASNITYCLPCVAGWICKVGTRGHPGTPGSNAQLCYEGHYCPEGAEYQGCPKGMWSPNKGNTDPEDCDLCPGGMLCEKKGIFRPYFVCPDSYYCPPGSHTPTKCPPGRDTRGGASHIDHCLPTEKGFFSTGQGTERRAPCHPGHWGNVTGMQTHELACTLCPPGKVCDGLALTEPGRDCELGYYCLEGTVSPTQYPCPPGTLGNATGLVSVSGCLICPAGFACTGATGSPLVEMLICAKGHYCPNGTVSDVQFPCPGGTYNSYTGMSQLSDCKTCPAGQLCPPGTYEIVEAYSMCDRGHYCPAGTNQSVPCPGGTYNPDEGSIAVTFCRGCPIGHYCPAGSVDPTPCEPGTMNPNVNQSRESSACLPCTAGQVCTAYGLTEPDGPCQAGFFCPEGTAMANETVCPAGTYTDRDNLTSADECDICPASFACLEGTGGFKLRPRPCSKGLLLQERVMETMGGMLPWILLS</sequence>
<dbReference type="PANTHER" id="PTHR46104:SF1">
    <property type="entry name" value="GENE 9195-RELATED"/>
    <property type="match status" value="1"/>
</dbReference>
<dbReference type="InterPro" id="IPR009030">
    <property type="entry name" value="Growth_fac_rcpt_cys_sf"/>
</dbReference>
<name>A0A2R2MPQ2_LINAN</name>
<dbReference type="AlphaFoldDB" id="A0A2R2MPQ2"/>
<dbReference type="Gene3D" id="2.10.50.10">
    <property type="entry name" value="Tumor Necrosis Factor Receptor, subunit A, domain 2"/>
    <property type="match status" value="1"/>
</dbReference>
<dbReference type="STRING" id="7574.A0A2R2MPQ2"/>
<dbReference type="InParanoid" id="A0A2R2MPQ2"/>
<reference evidence="2" key="1">
    <citation type="submission" date="2025-08" db="UniProtKB">
        <authorList>
            <consortium name="RefSeq"/>
        </authorList>
    </citation>
    <scope>IDENTIFICATION</scope>
    <source>
        <tissue evidence="2">Gonads</tissue>
    </source>
</reference>
<organism evidence="1 2">
    <name type="scientific">Lingula anatina</name>
    <name type="common">Brachiopod</name>
    <name type="synonym">Lingula unguis</name>
    <dbReference type="NCBI Taxonomy" id="7574"/>
    <lineage>
        <taxon>Eukaryota</taxon>
        <taxon>Metazoa</taxon>
        <taxon>Spiralia</taxon>
        <taxon>Lophotrochozoa</taxon>
        <taxon>Brachiopoda</taxon>
        <taxon>Linguliformea</taxon>
        <taxon>Lingulata</taxon>
        <taxon>Lingulida</taxon>
        <taxon>Linguloidea</taxon>
        <taxon>Lingulidae</taxon>
        <taxon>Lingula</taxon>
    </lineage>
</organism>
<evidence type="ECO:0000313" key="2">
    <source>
        <dbReference type="RefSeq" id="XP_023932215.1"/>
    </source>
</evidence>
<protein>
    <submittedName>
        <fullName evidence="2">Multiple epidermal growth factor-like domains protein 11</fullName>
    </submittedName>
</protein>
<dbReference type="SMART" id="SM01411">
    <property type="entry name" value="Ephrin_rec_like"/>
    <property type="match status" value="12"/>
</dbReference>
<dbReference type="Proteomes" id="UP000085678">
    <property type="component" value="Unplaced"/>
</dbReference>